<dbReference type="Pfam" id="PF21854">
    <property type="entry name" value="Treslin_N"/>
    <property type="match status" value="1"/>
</dbReference>
<protein>
    <recommendedName>
        <fullName evidence="7">Treslin N-terminal domain-containing protein</fullName>
    </recommendedName>
</protein>
<evidence type="ECO:0000313" key="6">
    <source>
        <dbReference type="Proteomes" id="UP001044222"/>
    </source>
</evidence>
<dbReference type="Pfam" id="PF21855">
    <property type="entry name" value="Treslin_STD"/>
    <property type="match status" value="1"/>
</dbReference>
<name>A0A9D3MJN3_ANGAN</name>
<dbReference type="GO" id="GO:0005634">
    <property type="term" value="C:nucleus"/>
    <property type="evidence" value="ECO:0007669"/>
    <property type="project" value="InterPro"/>
</dbReference>
<feature type="domain" description="Treslin N-terminal" evidence="3">
    <location>
        <begin position="26"/>
        <end position="194"/>
    </location>
</feature>
<accession>A0A9D3MJN3</accession>
<comment type="caution">
    <text evidence="5">The sequence shown here is derived from an EMBL/GenBank/DDBJ whole genome shotgun (WGS) entry which is preliminary data.</text>
</comment>
<dbReference type="Pfam" id="PF15292">
    <property type="entry name" value="Treslin_M"/>
    <property type="match status" value="1"/>
</dbReference>
<proteinExistence type="predicted"/>
<evidence type="ECO:0000259" key="4">
    <source>
        <dbReference type="Pfam" id="PF21855"/>
    </source>
</evidence>
<feature type="region of interest" description="Disordered" evidence="1">
    <location>
        <begin position="568"/>
        <end position="591"/>
    </location>
</feature>
<dbReference type="GO" id="GO:0007095">
    <property type="term" value="P:mitotic G2 DNA damage checkpoint signaling"/>
    <property type="evidence" value="ECO:0007669"/>
    <property type="project" value="TreeGrafter"/>
</dbReference>
<feature type="region of interest" description="Disordered" evidence="1">
    <location>
        <begin position="605"/>
        <end position="640"/>
    </location>
</feature>
<dbReference type="GO" id="GO:0006260">
    <property type="term" value="P:DNA replication"/>
    <property type="evidence" value="ECO:0007669"/>
    <property type="project" value="InterPro"/>
</dbReference>
<feature type="domain" description="Treslin M" evidence="2">
    <location>
        <begin position="290"/>
        <end position="429"/>
    </location>
</feature>
<feature type="region of interest" description="Disordered" evidence="1">
    <location>
        <begin position="827"/>
        <end position="907"/>
    </location>
</feature>
<keyword evidence="6" id="KW-1185">Reference proteome</keyword>
<dbReference type="PANTHER" id="PTHR21556">
    <property type="entry name" value="TRESLIN"/>
    <property type="match status" value="1"/>
</dbReference>
<dbReference type="PANTHER" id="PTHR21556:SF2">
    <property type="entry name" value="TRESLIN"/>
    <property type="match status" value="1"/>
</dbReference>
<dbReference type="AlphaFoldDB" id="A0A9D3MJN3"/>
<dbReference type="InterPro" id="IPR053920">
    <property type="entry name" value="Treslin_STD"/>
</dbReference>
<evidence type="ECO:0000313" key="5">
    <source>
        <dbReference type="EMBL" id="KAG5849097.1"/>
    </source>
</evidence>
<dbReference type="EMBL" id="JAFIRN010000005">
    <property type="protein sequence ID" value="KAG5849097.1"/>
    <property type="molecule type" value="Genomic_DNA"/>
</dbReference>
<dbReference type="Proteomes" id="UP001044222">
    <property type="component" value="Unassembled WGS sequence"/>
</dbReference>
<gene>
    <name evidence="5" type="ORF">ANANG_G00106410</name>
</gene>
<evidence type="ECO:0000259" key="3">
    <source>
        <dbReference type="Pfam" id="PF21854"/>
    </source>
</evidence>
<dbReference type="GO" id="GO:0033314">
    <property type="term" value="P:mitotic DNA replication checkpoint signaling"/>
    <property type="evidence" value="ECO:0007669"/>
    <property type="project" value="InterPro"/>
</dbReference>
<dbReference type="InterPro" id="IPR032746">
    <property type="entry name" value="Treslin_M"/>
</dbReference>
<organism evidence="5 6">
    <name type="scientific">Anguilla anguilla</name>
    <name type="common">European freshwater eel</name>
    <name type="synonym">Muraena anguilla</name>
    <dbReference type="NCBI Taxonomy" id="7936"/>
    <lineage>
        <taxon>Eukaryota</taxon>
        <taxon>Metazoa</taxon>
        <taxon>Chordata</taxon>
        <taxon>Craniata</taxon>
        <taxon>Vertebrata</taxon>
        <taxon>Euteleostomi</taxon>
        <taxon>Actinopterygii</taxon>
        <taxon>Neopterygii</taxon>
        <taxon>Teleostei</taxon>
        <taxon>Anguilliformes</taxon>
        <taxon>Anguillidae</taxon>
        <taxon>Anguilla</taxon>
    </lineage>
</organism>
<feature type="domain" description="Treslin STD" evidence="4">
    <location>
        <begin position="648"/>
        <end position="800"/>
    </location>
</feature>
<dbReference type="GO" id="GO:0030174">
    <property type="term" value="P:regulation of DNA-templated DNA replication initiation"/>
    <property type="evidence" value="ECO:0007669"/>
    <property type="project" value="TreeGrafter"/>
</dbReference>
<feature type="compositionally biased region" description="Basic residues" evidence="1">
    <location>
        <begin position="573"/>
        <end position="591"/>
    </location>
</feature>
<dbReference type="InterPro" id="IPR026153">
    <property type="entry name" value="Treslin"/>
</dbReference>
<evidence type="ECO:0000256" key="1">
    <source>
        <dbReference type="SAM" id="MobiDB-lite"/>
    </source>
</evidence>
<feature type="compositionally biased region" description="Polar residues" evidence="1">
    <location>
        <begin position="867"/>
        <end position="879"/>
    </location>
</feature>
<sequence length="1101" mass="121638">MASHNLVFVIDIDQGGRQCDSYPSSLKLNLLKHGVLRILLYFGCRFGFDKIRWGYTFFYSQGGRNSNAISRGSDFKEVLEKTFEDFEAELNAKLEEKTKITAFSLSSGQFPHLAGSVQTAVKESLLDFQWDRPDITSPTKLTLRPRRSSRPGKTVPLDDDVSVNGRNVLFLVSEAPHTRAELEDFLSLSGNDIRDTAERILPCALRDMMIHNQVVLHWVDSSDYSQVQNKADQIGCTALSESLRQVGGSLIPLGVLLCFSASNKGTDLGRFPGPDPCGPSGPHTIEGRDVFPFDSSFGYILSSEQTHRLAFPTMEGVLCWGEDGNSKSCSVSVEPMARRQTMFNHPISITLKGVLQGWSSLPLTGSITECWVLQHAIGASQNAQDGIELRYLLSELSAKSLHMFCEVSDEDRSRTAVLSPLSASTALLIMVQPQVAHDEDIISAHIASPATTDNSADLPDIVSSVLSVVYDIMNDDEDDTGEAAKAVQSFVPEWAQQELNHWSCPKTASVVEGWFPQSDQSGVSSHLMESMRLLHAVPEENEAVDEMLDPQQDLTSSLSELYQGMTAEACGKQKGKKRGAQRTPVRQKMKTMSRSLQMLNVARLNAKAQKSRTEEPSGSGRGPAKLGKRRSGDRAKAGSSSAQFNSVEELLSYVTLAYQKAVAERDCSLVTQVKNFLTHVNEFLKPTQDHEGRSSLFVRQNLLKSGKCIRELYGNAVDDESKVRECQLQAVLRLGMCRQFPAVHSDSQSQEQMVEEVADMLRIISLTKDPVYLTKFLEDEVLPEYMTAIPKVLAEMYFSLGTQLPEALAAVLPSDFLSDDSIAKESVSPAASQPSIAHSAASDAGGRLEELRDRSAKKRRRSGMLTRHQSMSDASQSLRQIEMPRKSTRAAKPVEKPSLELPPPQKQAVQEVTKVRRNLFNQDTKAKLPRSQSVSAVEGVKRKRSHLKDGSGGHALLTKNVAETPLHKQVSNRLLLRQKTGRKSDPSDMCIVEESPAKLTSDLRRSPRIKNLSLTRRHSSSFYSSSQMSSRNVERVMSSSQLAISDSKLGDFNFKMVRSPVRLLFGATESPKQSALLESFGRRSARRQVLGSAEVFEVLSS</sequence>
<evidence type="ECO:0008006" key="7">
    <source>
        <dbReference type="Google" id="ProtNLM"/>
    </source>
</evidence>
<evidence type="ECO:0000259" key="2">
    <source>
        <dbReference type="Pfam" id="PF15292"/>
    </source>
</evidence>
<dbReference type="InterPro" id="IPR053919">
    <property type="entry name" value="Treslin_N"/>
</dbReference>
<dbReference type="GO" id="GO:0003682">
    <property type="term" value="F:chromatin binding"/>
    <property type="evidence" value="ECO:0007669"/>
    <property type="project" value="TreeGrafter"/>
</dbReference>
<reference evidence="5" key="1">
    <citation type="submission" date="2021-01" db="EMBL/GenBank/DDBJ databases">
        <title>A chromosome-scale assembly of European eel, Anguilla anguilla.</title>
        <authorList>
            <person name="Henkel C."/>
            <person name="Jong-Raadsen S.A."/>
            <person name="Dufour S."/>
            <person name="Weltzien F.-A."/>
            <person name="Palstra A.P."/>
            <person name="Pelster B."/>
            <person name="Spaink H.P."/>
            <person name="Van Den Thillart G.E."/>
            <person name="Jansen H."/>
            <person name="Zahm M."/>
            <person name="Klopp C."/>
            <person name="Cedric C."/>
            <person name="Louis A."/>
            <person name="Berthelot C."/>
            <person name="Parey E."/>
            <person name="Roest Crollius H."/>
            <person name="Montfort J."/>
            <person name="Robinson-Rechavi M."/>
            <person name="Bucao C."/>
            <person name="Bouchez O."/>
            <person name="Gislard M."/>
            <person name="Lluch J."/>
            <person name="Milhes M."/>
            <person name="Lampietro C."/>
            <person name="Lopez Roques C."/>
            <person name="Donnadieu C."/>
            <person name="Braasch I."/>
            <person name="Desvignes T."/>
            <person name="Postlethwait J."/>
            <person name="Bobe J."/>
            <person name="Guiguen Y."/>
            <person name="Dirks R."/>
        </authorList>
    </citation>
    <scope>NUCLEOTIDE SEQUENCE</scope>
    <source>
        <strain evidence="5">Tag_6206</strain>
        <tissue evidence="5">Liver</tissue>
    </source>
</reference>
<dbReference type="GO" id="GO:0010212">
    <property type="term" value="P:response to ionizing radiation"/>
    <property type="evidence" value="ECO:0007669"/>
    <property type="project" value="InterPro"/>
</dbReference>